<sequence length="314" mass="35035">MRYELTDEFQLVLDLLGVESPRLLFVTGSAGTGKSTLIDVLRDELDRNLVVVAPTGVAALNVRGQTIHSFFQLPPGPQPRARRIQGPGRDVIAKMDILVIDEVSMVRADLLDAIDDALRVNTGRRSAPFGGKAVLLIGDMHQLPPVIAGAEENRLFESSYESPYFFSAMCLTRQPLRTVTLTRSFRQSDEHFVSLLDNIRVGRDLEDTVVALNESVGEVADDPERRLVLTPVNVRARRFNEQQLARLPGREWRYAGEVDGDWLENESQLPSPSDLRLKVDAQVMFTKNGPDWVNGTLGRVLDMDEESIEVELVS</sequence>
<reference evidence="2" key="1">
    <citation type="submission" date="2018-05" db="EMBL/GenBank/DDBJ databases">
        <authorList>
            <person name="Lanie J.A."/>
            <person name="Ng W.-L."/>
            <person name="Kazmierczak K.M."/>
            <person name="Andrzejewski T.M."/>
            <person name="Davidsen T.M."/>
            <person name="Wayne K.J."/>
            <person name="Tettelin H."/>
            <person name="Glass J.I."/>
            <person name="Rusch D."/>
            <person name="Podicherti R."/>
            <person name="Tsui H.-C.T."/>
            <person name="Winkler M.E."/>
        </authorList>
    </citation>
    <scope>NUCLEOTIDE SEQUENCE</scope>
</reference>
<organism evidence="2">
    <name type="scientific">marine metagenome</name>
    <dbReference type="NCBI Taxonomy" id="408172"/>
    <lineage>
        <taxon>unclassified sequences</taxon>
        <taxon>metagenomes</taxon>
        <taxon>ecological metagenomes</taxon>
    </lineage>
</organism>
<dbReference type="InterPro" id="IPR027417">
    <property type="entry name" value="P-loop_NTPase"/>
</dbReference>
<dbReference type="Pfam" id="PF05970">
    <property type="entry name" value="PIF1"/>
    <property type="match status" value="1"/>
</dbReference>
<dbReference type="AlphaFoldDB" id="A0A381X641"/>
<gene>
    <name evidence="2" type="ORF">METZ01_LOCUS112547</name>
</gene>
<proteinExistence type="predicted"/>
<dbReference type="SUPFAM" id="SSF52540">
    <property type="entry name" value="P-loop containing nucleoside triphosphate hydrolases"/>
    <property type="match status" value="2"/>
</dbReference>
<dbReference type="EMBL" id="UINC01013896">
    <property type="protein sequence ID" value="SVA59693.1"/>
    <property type="molecule type" value="Genomic_DNA"/>
</dbReference>
<dbReference type="GO" id="GO:0000723">
    <property type="term" value="P:telomere maintenance"/>
    <property type="evidence" value="ECO:0007669"/>
    <property type="project" value="InterPro"/>
</dbReference>
<evidence type="ECO:0000313" key="2">
    <source>
        <dbReference type="EMBL" id="SVA59693.1"/>
    </source>
</evidence>
<accession>A0A381X641</accession>
<dbReference type="PANTHER" id="PTHR47642">
    <property type="entry name" value="ATP-DEPENDENT DNA HELICASE"/>
    <property type="match status" value="1"/>
</dbReference>
<dbReference type="GO" id="GO:0003678">
    <property type="term" value="F:DNA helicase activity"/>
    <property type="evidence" value="ECO:0007669"/>
    <property type="project" value="InterPro"/>
</dbReference>
<dbReference type="FunFam" id="3.40.50.300:FF:001498">
    <property type="entry name" value="ATP-dependent DNA helicase"/>
    <property type="match status" value="1"/>
</dbReference>
<dbReference type="GO" id="GO:0006281">
    <property type="term" value="P:DNA repair"/>
    <property type="evidence" value="ECO:0007669"/>
    <property type="project" value="InterPro"/>
</dbReference>
<dbReference type="InterPro" id="IPR051055">
    <property type="entry name" value="PIF1_helicase"/>
</dbReference>
<name>A0A381X641_9ZZZZ</name>
<feature type="non-terminal residue" evidence="2">
    <location>
        <position position="314"/>
    </location>
</feature>
<feature type="domain" description="DNA helicase Pif1-like DEAD-box helicase" evidence="1">
    <location>
        <begin position="9"/>
        <end position="203"/>
    </location>
</feature>
<evidence type="ECO:0000259" key="1">
    <source>
        <dbReference type="Pfam" id="PF05970"/>
    </source>
</evidence>
<protein>
    <recommendedName>
        <fullName evidence="1">DNA helicase Pif1-like DEAD-box helicase domain-containing protein</fullName>
    </recommendedName>
</protein>
<dbReference type="Gene3D" id="3.40.50.300">
    <property type="entry name" value="P-loop containing nucleotide triphosphate hydrolases"/>
    <property type="match status" value="1"/>
</dbReference>
<dbReference type="InterPro" id="IPR010285">
    <property type="entry name" value="DNA_helicase_pif1-like_DEAD"/>
</dbReference>